<dbReference type="Pfam" id="PF01336">
    <property type="entry name" value="tRNA_anti-codon"/>
    <property type="match status" value="1"/>
</dbReference>
<evidence type="ECO:0000259" key="10">
    <source>
        <dbReference type="SMART" id="SM00481"/>
    </source>
</evidence>
<dbReference type="RefSeq" id="WP_018576195.1">
    <property type="nucleotide sequence ID" value="NZ_KB892383.1"/>
</dbReference>
<dbReference type="GO" id="GO:0008408">
    <property type="term" value="F:3'-5' exonuclease activity"/>
    <property type="evidence" value="ECO:0007669"/>
    <property type="project" value="InterPro"/>
</dbReference>
<keyword evidence="4" id="KW-0963">Cytoplasm</keyword>
<dbReference type="InterPro" id="IPR004805">
    <property type="entry name" value="DnaE2/DnaE/PolC"/>
</dbReference>
<dbReference type="Pfam" id="PF07733">
    <property type="entry name" value="DNA_pol3_alpha"/>
    <property type="match status" value="1"/>
</dbReference>
<evidence type="ECO:0000256" key="2">
    <source>
        <dbReference type="ARBA" id="ARBA00012417"/>
    </source>
</evidence>
<dbReference type="InterPro" id="IPR003141">
    <property type="entry name" value="Pol/His_phosphatase_N"/>
</dbReference>
<sequence>MQQRFVHLRVHTEFSLVDGLVRVKPLMKALPSRGMCAIAVTDYCNLFAAVKHFKTAVDGGIKPVIGSDIPCHDLELPDITSSLVLLCLNNIGYKNLTCLISKAYQEGQYHGQPRVQNQWIAEYSEGLIALSGGKFGDIGQAILANDYELAKQRALKWNSLFPNRFYIELQRTGRPDEELYNEKAVALADELQLPIVATNDVRFIDKEDFEAHEARVCIHEGYTLADPRRVQQYSAQQYLRSAEEMEVLFSDLPSAIQNTVEISKRCSVKIDLGNNYLPNFPVPEGSTIEQYLSHLSEVGLEDRLQQLFRNKTAEELLEIRVEYDKRLQVELEVINNMGFPGYFLIVADFIQWAKQNGVPVGPGRGSGAGSLVAYALKITDLDPLEYELLFERFLNPERVSMPDFDIDFCMEGRDRVIEYVAEKYGRQSVSQIITFGTMAAKAVVRDVGRVFGHPYGFVDKLAKLIPFEIGITLSKAMEQEPELKRRYDEEEEVKELIDLALKLEGITRNAGKHAGGVVIAPSLLTDFTAIYCEEGSTQIVSQFDKDDVEAAGLVKFDFLGLRTLTIIDWALAIVNKQLEEAGQPPIDISQIPTDDKASFDLLKACKTTAVFQLESRGMKELINRLQPDCFEEIIALVALFRPGPLQSGMVDDFIDRKHGRAVVDYPHPDLEPILKPTYGVILYQEQVMQIAQVLANYTLGAADMLRRAMGKKKPEEMAKQRESFTVGATERGVDKDVATYIFDLMEKFAGYGFNKSHSAAYALVAYQTAWLKAHYPAAFMAAVMSSDMDNTDKVVTFKDECMHMKLKVQPPSINDSMYSFTVNSEGTIVYGLGAIKGVGENAIDCIIQERIQNGEYKDLYSFCQRLDLRKVNRRVLEALIKSGAFDDWGVERAILTASLEKALKVAEKEHQNQSSGQFDLFSILEDDANDQEYVSCKPWSEAQRLEGEREVLGFYLTGHPADQYRREFGDFIVSISQLNPSVHKKAVICAQVTAVRKIITKRGKKLVILGMDDSTARMDVVVFGEVFDLFTEPLASGDMLVVEGEVAHDDFSGGVKITATQLLGIPAARTKYARCLELKLKQASQTILPAIQTMLKSHSGRCVVQFAYTNEYAKAQLSLAQQWHVTPSDELLDLLANLLGEEEVLMRY</sequence>
<dbReference type="InterPro" id="IPR016195">
    <property type="entry name" value="Pol/histidinol_Pase-like"/>
</dbReference>
<dbReference type="InterPro" id="IPR004013">
    <property type="entry name" value="PHP_dom"/>
</dbReference>
<dbReference type="InterPro" id="IPR041931">
    <property type="entry name" value="DNA_pol3_alpha_thumb_dom"/>
</dbReference>
<dbReference type="AlphaFoldDB" id="A0A0W0YLU3"/>
<reference evidence="11 12" key="1">
    <citation type="submission" date="2015-11" db="EMBL/GenBank/DDBJ databases">
        <title>Genomic analysis of 38 Legionella species identifies large and diverse effector repertoires.</title>
        <authorList>
            <person name="Burstein D."/>
            <person name="Amaro F."/>
            <person name="Zusman T."/>
            <person name="Lifshitz Z."/>
            <person name="Cohen O."/>
            <person name="Gilbert J.A."/>
            <person name="Pupko T."/>
            <person name="Shuman H.A."/>
            <person name="Segal G."/>
        </authorList>
    </citation>
    <scope>NUCLEOTIDE SEQUENCE [LARGE SCALE GENOMIC DNA]</scope>
    <source>
        <strain evidence="11 12">ATCC 49655</strain>
    </source>
</reference>
<keyword evidence="5 11" id="KW-0808">Transferase</keyword>
<dbReference type="NCBIfam" id="NF004226">
    <property type="entry name" value="PRK05673.1"/>
    <property type="match status" value="1"/>
</dbReference>
<dbReference type="NCBIfam" id="TIGR00594">
    <property type="entry name" value="polc"/>
    <property type="match status" value="1"/>
</dbReference>
<dbReference type="CDD" id="cd04485">
    <property type="entry name" value="DnaE_OBF"/>
    <property type="match status" value="1"/>
</dbReference>
<dbReference type="InterPro" id="IPR040982">
    <property type="entry name" value="DNA_pol3_finger"/>
</dbReference>
<dbReference type="eggNOG" id="COG0587">
    <property type="taxonomic scope" value="Bacteria"/>
</dbReference>
<dbReference type="InterPro" id="IPR011708">
    <property type="entry name" value="DNA_pol3_alpha_NTPase_dom"/>
</dbReference>
<evidence type="ECO:0000256" key="5">
    <source>
        <dbReference type="ARBA" id="ARBA00022679"/>
    </source>
</evidence>
<dbReference type="InterPro" id="IPR049821">
    <property type="entry name" value="PolIIIA_DnaE1_PHP"/>
</dbReference>
<dbReference type="PATRIC" id="fig|1122169.6.peg.2500"/>
<keyword evidence="12" id="KW-1185">Reference proteome</keyword>
<dbReference type="SUPFAM" id="SSF89550">
    <property type="entry name" value="PHP domain-like"/>
    <property type="match status" value="1"/>
</dbReference>
<name>A0A0W0YLU3_9GAMM</name>
<dbReference type="CDD" id="cd07433">
    <property type="entry name" value="PHP_PolIIIA_DnaE1"/>
    <property type="match status" value="1"/>
</dbReference>
<dbReference type="Gene3D" id="3.20.20.140">
    <property type="entry name" value="Metal-dependent hydrolases"/>
    <property type="match status" value="1"/>
</dbReference>
<dbReference type="Gene3D" id="1.10.150.870">
    <property type="match status" value="1"/>
</dbReference>
<dbReference type="Pfam" id="PF14579">
    <property type="entry name" value="HHH_6"/>
    <property type="match status" value="1"/>
</dbReference>
<dbReference type="Gene3D" id="1.10.10.1600">
    <property type="entry name" value="Bacterial DNA polymerase III alpha subunit, thumb domain"/>
    <property type="match status" value="1"/>
</dbReference>
<dbReference type="GO" id="GO:0003676">
    <property type="term" value="F:nucleic acid binding"/>
    <property type="evidence" value="ECO:0007669"/>
    <property type="project" value="InterPro"/>
</dbReference>
<evidence type="ECO:0000313" key="11">
    <source>
        <dbReference type="EMBL" id="KTD57900.1"/>
    </source>
</evidence>
<keyword evidence="8" id="KW-0239">DNA-directed DNA polymerase</keyword>
<evidence type="ECO:0000256" key="1">
    <source>
        <dbReference type="ARBA" id="ARBA00004496"/>
    </source>
</evidence>
<keyword evidence="6 11" id="KW-0548">Nucleotidyltransferase</keyword>
<dbReference type="Pfam" id="PF17657">
    <property type="entry name" value="DNA_pol3_finger"/>
    <property type="match status" value="1"/>
</dbReference>
<comment type="subcellular location">
    <subcellularLocation>
        <location evidence="1">Cytoplasm</location>
    </subcellularLocation>
</comment>
<keyword evidence="7" id="KW-0235">DNA replication</keyword>
<dbReference type="STRING" id="1122169.Lsha_2178"/>
<evidence type="ECO:0000313" key="12">
    <source>
        <dbReference type="Proteomes" id="UP000054600"/>
    </source>
</evidence>
<gene>
    <name evidence="11" type="primary">dnaE</name>
    <name evidence="11" type="ORF">Lsha_2178</name>
</gene>
<dbReference type="InterPro" id="IPR012340">
    <property type="entry name" value="NA-bd_OB-fold"/>
</dbReference>
<dbReference type="EC" id="2.7.7.7" evidence="2"/>
<dbReference type="SMART" id="SM00481">
    <property type="entry name" value="POLIIIAc"/>
    <property type="match status" value="1"/>
</dbReference>
<evidence type="ECO:0000256" key="4">
    <source>
        <dbReference type="ARBA" id="ARBA00022490"/>
    </source>
</evidence>
<evidence type="ECO:0000256" key="9">
    <source>
        <dbReference type="ARBA" id="ARBA00049244"/>
    </source>
</evidence>
<dbReference type="InterPro" id="IPR029460">
    <property type="entry name" value="DNAPol_HHH"/>
</dbReference>
<dbReference type="GO" id="GO:0006260">
    <property type="term" value="P:DNA replication"/>
    <property type="evidence" value="ECO:0007669"/>
    <property type="project" value="UniProtKB-KW"/>
</dbReference>
<dbReference type="Proteomes" id="UP000054600">
    <property type="component" value="Unassembled WGS sequence"/>
</dbReference>
<organism evidence="11 12">
    <name type="scientific">Legionella shakespearei DSM 23087</name>
    <dbReference type="NCBI Taxonomy" id="1122169"/>
    <lineage>
        <taxon>Bacteria</taxon>
        <taxon>Pseudomonadati</taxon>
        <taxon>Pseudomonadota</taxon>
        <taxon>Gammaproteobacteria</taxon>
        <taxon>Legionellales</taxon>
        <taxon>Legionellaceae</taxon>
        <taxon>Legionella</taxon>
    </lineage>
</organism>
<dbReference type="FunFam" id="1.10.150.870:FF:000001">
    <property type="entry name" value="DNA polymerase III subunit alpha"/>
    <property type="match status" value="1"/>
</dbReference>
<protein>
    <recommendedName>
        <fullName evidence="3">DNA polymerase III subunit alpha</fullName>
        <ecNumber evidence="2">2.7.7.7</ecNumber>
    </recommendedName>
</protein>
<accession>A0A0W0YLU3</accession>
<dbReference type="Gene3D" id="2.40.50.140">
    <property type="entry name" value="Nucleic acid-binding proteins"/>
    <property type="match status" value="1"/>
</dbReference>
<feature type="domain" description="Polymerase/histidinol phosphatase N-terminal" evidence="10">
    <location>
        <begin position="6"/>
        <end position="73"/>
    </location>
</feature>
<dbReference type="Pfam" id="PF20914">
    <property type="entry name" value="DNA_pol_IIIA_C"/>
    <property type="match status" value="1"/>
</dbReference>
<proteinExistence type="predicted"/>
<comment type="caution">
    <text evidence="11">The sequence shown here is derived from an EMBL/GenBank/DDBJ whole genome shotgun (WGS) entry which is preliminary data.</text>
</comment>
<dbReference type="OrthoDB" id="9803237at2"/>
<dbReference type="PANTHER" id="PTHR32294">
    <property type="entry name" value="DNA POLYMERASE III SUBUNIT ALPHA"/>
    <property type="match status" value="1"/>
</dbReference>
<evidence type="ECO:0000256" key="8">
    <source>
        <dbReference type="ARBA" id="ARBA00022932"/>
    </source>
</evidence>
<dbReference type="InterPro" id="IPR048472">
    <property type="entry name" value="DNA_pol_IIIA_C"/>
</dbReference>
<evidence type="ECO:0000256" key="3">
    <source>
        <dbReference type="ARBA" id="ARBA00019114"/>
    </source>
</evidence>
<comment type="catalytic activity">
    <reaction evidence="9">
        <text>DNA(n) + a 2'-deoxyribonucleoside 5'-triphosphate = DNA(n+1) + diphosphate</text>
        <dbReference type="Rhea" id="RHEA:22508"/>
        <dbReference type="Rhea" id="RHEA-COMP:17339"/>
        <dbReference type="Rhea" id="RHEA-COMP:17340"/>
        <dbReference type="ChEBI" id="CHEBI:33019"/>
        <dbReference type="ChEBI" id="CHEBI:61560"/>
        <dbReference type="ChEBI" id="CHEBI:173112"/>
        <dbReference type="EC" id="2.7.7.7"/>
    </reaction>
</comment>
<dbReference type="GO" id="GO:0005737">
    <property type="term" value="C:cytoplasm"/>
    <property type="evidence" value="ECO:0007669"/>
    <property type="project" value="UniProtKB-SubCell"/>
</dbReference>
<dbReference type="PANTHER" id="PTHR32294:SF0">
    <property type="entry name" value="DNA POLYMERASE III SUBUNIT ALPHA"/>
    <property type="match status" value="1"/>
</dbReference>
<evidence type="ECO:0000256" key="6">
    <source>
        <dbReference type="ARBA" id="ARBA00022695"/>
    </source>
</evidence>
<dbReference type="FunFam" id="1.10.10.1600:FF:000001">
    <property type="entry name" value="DNA polymerase III subunit alpha"/>
    <property type="match status" value="1"/>
</dbReference>
<dbReference type="GO" id="GO:0003887">
    <property type="term" value="F:DNA-directed DNA polymerase activity"/>
    <property type="evidence" value="ECO:0007669"/>
    <property type="project" value="UniProtKB-KW"/>
</dbReference>
<evidence type="ECO:0000256" key="7">
    <source>
        <dbReference type="ARBA" id="ARBA00022705"/>
    </source>
</evidence>
<dbReference type="Pfam" id="PF02811">
    <property type="entry name" value="PHP"/>
    <property type="match status" value="1"/>
</dbReference>
<dbReference type="SUPFAM" id="SSF50249">
    <property type="entry name" value="Nucleic acid-binding proteins"/>
    <property type="match status" value="1"/>
</dbReference>
<dbReference type="InterPro" id="IPR004365">
    <property type="entry name" value="NA-bd_OB_tRNA"/>
</dbReference>
<dbReference type="EMBL" id="LNYW01000059">
    <property type="protein sequence ID" value="KTD57900.1"/>
    <property type="molecule type" value="Genomic_DNA"/>
</dbReference>